<name>A0A1M6SCH3_PARC5</name>
<dbReference type="OrthoDB" id="1954063at2"/>
<proteinExistence type="predicted"/>
<dbReference type="AlphaFoldDB" id="A0A1M6SCH3"/>
<dbReference type="STRING" id="1121301.SAMN02745912_03265"/>
<keyword evidence="1" id="KW-0472">Membrane</keyword>
<keyword evidence="1" id="KW-1133">Transmembrane helix</keyword>
<feature type="transmembrane region" description="Helical" evidence="1">
    <location>
        <begin position="7"/>
        <end position="26"/>
    </location>
</feature>
<keyword evidence="3" id="KW-1185">Reference proteome</keyword>
<reference evidence="2 3" key="1">
    <citation type="submission" date="2016-11" db="EMBL/GenBank/DDBJ databases">
        <authorList>
            <person name="Jaros S."/>
            <person name="Januszkiewicz K."/>
            <person name="Wedrychowicz H."/>
        </authorList>
    </citation>
    <scope>NUCLEOTIDE SEQUENCE [LARGE SCALE GENOMIC DNA]</scope>
    <source>
        <strain evidence="2 3">DSM 15212</strain>
    </source>
</reference>
<keyword evidence="1" id="KW-0812">Transmembrane</keyword>
<protein>
    <submittedName>
        <fullName evidence="2">Uncharacterized protein</fullName>
    </submittedName>
</protein>
<evidence type="ECO:0000313" key="3">
    <source>
        <dbReference type="Proteomes" id="UP000184465"/>
    </source>
</evidence>
<sequence length="121" mass="14463">MNKKEKMYLIIVILLLVILIFKSFYLDEYKPLTKDEEIFKEYVEKIGYEKYKGFLYKNNLASFRVVSIKKIDDKGKSIIEKKNGNDNGYERVEIKGKYKAKIRKYLFHFLPYGEDGVLSRK</sequence>
<evidence type="ECO:0000256" key="1">
    <source>
        <dbReference type="SAM" id="Phobius"/>
    </source>
</evidence>
<dbReference type="EMBL" id="FRAG01000059">
    <property type="protein sequence ID" value="SHK42405.1"/>
    <property type="molecule type" value="Genomic_DNA"/>
</dbReference>
<evidence type="ECO:0000313" key="2">
    <source>
        <dbReference type="EMBL" id="SHK42405.1"/>
    </source>
</evidence>
<accession>A0A1M6SCH3</accession>
<gene>
    <name evidence="2" type="ORF">SAMN02745912_03265</name>
</gene>
<dbReference type="Proteomes" id="UP000184465">
    <property type="component" value="Unassembled WGS sequence"/>
</dbReference>
<dbReference type="RefSeq" id="WP_073152494.1">
    <property type="nucleotide sequence ID" value="NZ_FRAG01000059.1"/>
</dbReference>
<organism evidence="2 3">
    <name type="scientific">Paramaledivibacter caminithermalis (strain DSM 15212 / CIP 107654 / DViRD3)</name>
    <name type="common">Clostridium caminithermale</name>
    <dbReference type="NCBI Taxonomy" id="1121301"/>
    <lineage>
        <taxon>Bacteria</taxon>
        <taxon>Bacillati</taxon>
        <taxon>Bacillota</taxon>
        <taxon>Clostridia</taxon>
        <taxon>Peptostreptococcales</taxon>
        <taxon>Caminicellaceae</taxon>
        <taxon>Paramaledivibacter</taxon>
    </lineage>
</organism>